<accession>A0AAI9TEW1</accession>
<keyword evidence="1" id="KW-0489">Methyltransferase</keyword>
<dbReference type="PANTHER" id="PTHR43397:SF1">
    <property type="entry name" value="ERGOTHIONEINE BIOSYNTHESIS PROTEIN 1"/>
    <property type="match status" value="1"/>
</dbReference>
<protein>
    <recommendedName>
        <fullName evidence="3">Histidine-specific methyltransferase SAM-dependent domain-containing protein</fullName>
    </recommendedName>
</protein>
<evidence type="ECO:0000313" key="5">
    <source>
        <dbReference type="Proteomes" id="UP001227192"/>
    </source>
</evidence>
<dbReference type="Proteomes" id="UP001227192">
    <property type="component" value="Unassembled WGS sequence"/>
</dbReference>
<keyword evidence="2" id="KW-0808">Transferase</keyword>
<evidence type="ECO:0000313" key="4">
    <source>
        <dbReference type="EMBL" id="KAJ9485523.1"/>
    </source>
</evidence>
<feature type="domain" description="Histidine-specific methyltransferase SAM-dependent" evidence="3">
    <location>
        <begin position="25"/>
        <end position="97"/>
    </location>
</feature>
<dbReference type="GO" id="GO:0008168">
    <property type="term" value="F:methyltransferase activity"/>
    <property type="evidence" value="ECO:0007669"/>
    <property type="project" value="UniProtKB-KW"/>
</dbReference>
<dbReference type="EMBL" id="LACB01000262">
    <property type="protein sequence ID" value="KAJ9485523.1"/>
    <property type="molecule type" value="Genomic_DNA"/>
</dbReference>
<name>A0AAI9TEW1_PENTH</name>
<evidence type="ECO:0000259" key="3">
    <source>
        <dbReference type="Pfam" id="PF10017"/>
    </source>
</evidence>
<dbReference type="InterPro" id="IPR051128">
    <property type="entry name" value="EgtD_Methyltrsf_superfamily"/>
</dbReference>
<dbReference type="AlphaFoldDB" id="A0AAI9TEW1"/>
<dbReference type="PANTHER" id="PTHR43397">
    <property type="entry name" value="ERGOTHIONEINE BIOSYNTHESIS PROTEIN 1"/>
    <property type="match status" value="1"/>
</dbReference>
<evidence type="ECO:0000256" key="1">
    <source>
        <dbReference type="ARBA" id="ARBA00022603"/>
    </source>
</evidence>
<keyword evidence="5" id="KW-1185">Reference proteome</keyword>
<dbReference type="GO" id="GO:0032259">
    <property type="term" value="P:methylation"/>
    <property type="evidence" value="ECO:0007669"/>
    <property type="project" value="UniProtKB-KW"/>
</dbReference>
<gene>
    <name evidence="4" type="ORF">VN97_g7839</name>
</gene>
<dbReference type="InterPro" id="IPR019257">
    <property type="entry name" value="MeTrfase_dom"/>
</dbReference>
<comment type="caution">
    <text evidence="4">The sequence shown here is derived from an EMBL/GenBank/DDBJ whole genome shotgun (WGS) entry which is preliminary data.</text>
</comment>
<reference evidence="4" key="1">
    <citation type="submission" date="2015-06" db="EMBL/GenBank/DDBJ databases">
        <authorList>
            <person name="Nguyen H."/>
        </authorList>
    </citation>
    <scope>NUCLEOTIDE SEQUENCE</scope>
    <source>
        <strain evidence="4">DAOM 180753</strain>
    </source>
</reference>
<sequence length="115" mass="12891">MHNGNGTIEVRDIRLQGEDSTNLRGELVASLTRPSSFRSIPSILLWDDRGQELFEDIMDCPQYYPFRAELALLSGYSDQMVIATGQSRLIIELGAGYVFHFSSQCFFPCIPSPGK</sequence>
<proteinExistence type="predicted"/>
<evidence type="ECO:0000256" key="2">
    <source>
        <dbReference type="ARBA" id="ARBA00022679"/>
    </source>
</evidence>
<dbReference type="InterPro" id="IPR029063">
    <property type="entry name" value="SAM-dependent_MTases_sf"/>
</dbReference>
<reference evidence="4" key="2">
    <citation type="journal article" date="2016" name="Fungal Biol.">
        <title>Ochratoxin A production by Penicillium thymicola.</title>
        <authorList>
            <person name="Nguyen H.D.T."/>
            <person name="McMullin D.R."/>
            <person name="Ponomareva E."/>
            <person name="Riley R."/>
            <person name="Pomraning K.R."/>
            <person name="Baker S.E."/>
            <person name="Seifert K.A."/>
        </authorList>
    </citation>
    <scope>NUCLEOTIDE SEQUENCE</scope>
    <source>
        <strain evidence="4">DAOM 180753</strain>
    </source>
</reference>
<organism evidence="4 5">
    <name type="scientific">Penicillium thymicola</name>
    <dbReference type="NCBI Taxonomy" id="293382"/>
    <lineage>
        <taxon>Eukaryota</taxon>
        <taxon>Fungi</taxon>
        <taxon>Dikarya</taxon>
        <taxon>Ascomycota</taxon>
        <taxon>Pezizomycotina</taxon>
        <taxon>Eurotiomycetes</taxon>
        <taxon>Eurotiomycetidae</taxon>
        <taxon>Eurotiales</taxon>
        <taxon>Aspergillaceae</taxon>
        <taxon>Penicillium</taxon>
    </lineage>
</organism>
<dbReference type="Gene3D" id="3.40.50.150">
    <property type="entry name" value="Vaccinia Virus protein VP39"/>
    <property type="match status" value="1"/>
</dbReference>
<dbReference type="Pfam" id="PF10017">
    <property type="entry name" value="Methyltransf_33"/>
    <property type="match status" value="1"/>
</dbReference>